<name>A0A835SGP5_CHLIN</name>
<evidence type="ECO:0000313" key="2">
    <source>
        <dbReference type="EMBL" id="KAG2422149.1"/>
    </source>
</evidence>
<dbReference type="EMBL" id="JAEHOC010000183">
    <property type="protein sequence ID" value="KAG2422149.1"/>
    <property type="molecule type" value="Genomic_DNA"/>
</dbReference>
<evidence type="ECO:0000256" key="1">
    <source>
        <dbReference type="SAM" id="MobiDB-lite"/>
    </source>
</evidence>
<accession>A0A835SGP5</accession>
<dbReference type="OrthoDB" id="557314at2759"/>
<sequence length="221" mass="23218">MRATAEGDTPLPPPAGASPSSPSPNPNPNPKPAPCPRRLVDSALYGPVWLPSRGAWLSVGTFTVWEQPVAERLNWAILRHKRHCASDPCAYVACSCAVGLHAILARTLHPDVLVHHCAHRLCQQPPSSAPTPSSSLDALLRCPSGPLAGRRVVVLDASGCPPSHMEALLAGAHHTIRHHRPAVLLPSPALSAPLLRAHPAFGGDFSVTAATPLTACVEPCD</sequence>
<protein>
    <submittedName>
        <fullName evidence="2">Uncharacterized protein</fullName>
    </submittedName>
</protein>
<dbReference type="AlphaFoldDB" id="A0A835SGP5"/>
<feature type="compositionally biased region" description="Pro residues" evidence="1">
    <location>
        <begin position="10"/>
        <end position="35"/>
    </location>
</feature>
<organism evidence="2 3">
    <name type="scientific">Chlamydomonas incerta</name>
    <dbReference type="NCBI Taxonomy" id="51695"/>
    <lineage>
        <taxon>Eukaryota</taxon>
        <taxon>Viridiplantae</taxon>
        <taxon>Chlorophyta</taxon>
        <taxon>core chlorophytes</taxon>
        <taxon>Chlorophyceae</taxon>
        <taxon>CS clade</taxon>
        <taxon>Chlamydomonadales</taxon>
        <taxon>Chlamydomonadaceae</taxon>
        <taxon>Chlamydomonas</taxon>
    </lineage>
</organism>
<evidence type="ECO:0000313" key="3">
    <source>
        <dbReference type="Proteomes" id="UP000650467"/>
    </source>
</evidence>
<feature type="region of interest" description="Disordered" evidence="1">
    <location>
        <begin position="1"/>
        <end position="35"/>
    </location>
</feature>
<comment type="caution">
    <text evidence="2">The sequence shown here is derived from an EMBL/GenBank/DDBJ whole genome shotgun (WGS) entry which is preliminary data.</text>
</comment>
<reference evidence="2" key="1">
    <citation type="journal article" date="2020" name="bioRxiv">
        <title>Comparative genomics of Chlamydomonas.</title>
        <authorList>
            <person name="Craig R.J."/>
            <person name="Hasan A.R."/>
            <person name="Ness R.W."/>
            <person name="Keightley P.D."/>
        </authorList>
    </citation>
    <scope>NUCLEOTIDE SEQUENCE</scope>
    <source>
        <strain evidence="2">SAG 7.73</strain>
    </source>
</reference>
<gene>
    <name evidence="2" type="ORF">HXX76_016247</name>
</gene>
<dbReference type="Proteomes" id="UP000650467">
    <property type="component" value="Unassembled WGS sequence"/>
</dbReference>
<keyword evidence="3" id="KW-1185">Reference proteome</keyword>
<proteinExistence type="predicted"/>